<dbReference type="InterPro" id="IPR014001">
    <property type="entry name" value="Helicase_ATP-bd"/>
</dbReference>
<dbReference type="InterPro" id="IPR038718">
    <property type="entry name" value="SNF2-like_sf"/>
</dbReference>
<reference evidence="4" key="1">
    <citation type="submission" date="2009-06" db="EMBL/GenBank/DDBJ databases">
        <title>Complete sequence of chromosome 1 of Variovorax paradoxus S110.</title>
        <authorList>
            <consortium name="US DOE Joint Genome Institute"/>
            <person name="Lucas S."/>
            <person name="Copeland A."/>
            <person name="Lapidus A."/>
            <person name="Glavina del Rio T."/>
            <person name="Tice H."/>
            <person name="Bruce D."/>
            <person name="Goodwin L."/>
            <person name="Pitluck S."/>
            <person name="Chertkov O."/>
            <person name="Brettin T."/>
            <person name="Detter J.C."/>
            <person name="Han C."/>
            <person name="Larimer F."/>
            <person name="Land M."/>
            <person name="Hauser L."/>
            <person name="Kyrpides N."/>
            <person name="Ovchinnikova G."/>
            <person name="Orwin P."/>
            <person name="Leadbetter J.R."/>
            <person name="Spain J.C."/>
            <person name="Han J.I."/>
        </authorList>
    </citation>
    <scope>NUCLEOTIDE SEQUENCE</scope>
    <source>
        <strain evidence="4">S110</strain>
    </source>
</reference>
<dbReference type="InterPro" id="IPR049730">
    <property type="entry name" value="SNF2/RAD54-like_C"/>
</dbReference>
<accession>C5CL40</accession>
<sequence>MGLFDLFKRAVGTKADEPTLKSTWTSQGVRVEFAQDLQEPTPEGLLEAIHNAGPDDSVLGVYLAQLSREGRCNLDLKGALIRWQDVYELQGSVEHIGALQLLGLPPQGPLRPVLDCSGTLSSQDFELEVVAWTDGIQQIRPDRLEGAIAIVGDRSQMLSPATWATMFEVAAFGLRSSSDRNQHFQELAWGRIRRLADKAGALYATPYLETTFVVTPDTLRLPLSRQETPFGRVLTVSPTFEGAPDGWLTAFDGFNSVQPHYDLTRGAGRVRVVISEPVRKVLNVIKRQMPGRRVAGSKAEKFVHNPFAFLGEAAYEVLREDEFEADRAGAGAVAAVFSVIGRFEHGRVNTVDLLVTEHYGDGAARTETEAFIAPEQLERFLEGLKAALEQERERFPWGEYDLSLDGESTTQLEQGLQLASLWRTQPAERINFDDIYELDGYSGRIEGIGVVKPVYVPVFQRDKKEGESEDGWVPSDLTPMVRVTLQGHEGQVLVPLTKQWVEEFDIEVKEAEDNGQAEVKNPSLPTAIATPQARTLVDSFKGMVGAQERLKGEKGSMPAKEKRPRQTLLVKTNFHDVDYFEARRATLALPQDWRAELPGCLRAGIELKKHQMYGVAWFQHLVSKGPAECRGALLADDMGLGKTLQLLSVLAWYYEANPNAAPSVIFAPKSLLENWANEAGKFFTPSFPEVLVLYGNELKARKQPINLIDSQLQDRGIVELLKPNWSGAAKVIVTTYEVLTSYEFSLAKQAFAFLICDEAQRIKTPGTLVTLAAKKLKADFRIACTGTPVENSLADLWCLFDLVQPGLLGALEAFGKTYRRPIECETEQQKEALTGLQIAIAPQTLRRTKADIADELPKKYFAWKKVGLGTLSFKHLLDEEERLEIAMTEHQQILYKGGLKKLQDAANESNGRKRAQLSFGALHLMKAVCAEPYCLPGTKFLVDRSGRDVHLRNSPKLQWLLERLVVVEAAQEKAIVFTELRETQAALYYFLKETFGIRPFIINGDSQGRQGYIDKFSAKSGFDVIILSTLAAGAGLNVTAANHVFHFTRAWNPSKESQATDRAFRIGQERDVFVYCPTVVADNFRTFELRLDQLLKRKAGLAGSTLDDGGLAAMLNGTGSDATLTELVGEGVNGESLPKRYLTMDDVDRMDGDGFEVFCCLLWSKLGFRSTVTTKRGGDGGIDVVALNGREGALLQCKSSKSAAVGWDAIKEVTAGAARYQARFSGTRFRRIAVSNQNFTSSAVEQAEANHVDLVARMQLEEFLGRHPMTNLEFDEALLEWSPGNATVLAY</sequence>
<dbReference type="STRING" id="543728.Vapar_4585"/>
<dbReference type="SUPFAM" id="SSF52540">
    <property type="entry name" value="P-loop containing nucleoside triphosphate hydrolases"/>
    <property type="match status" value="2"/>
</dbReference>
<dbReference type="InterPro" id="IPR011335">
    <property type="entry name" value="Restrct_endonuc-II-like"/>
</dbReference>
<dbReference type="SUPFAM" id="SSF52980">
    <property type="entry name" value="Restriction endonuclease-like"/>
    <property type="match status" value="1"/>
</dbReference>
<dbReference type="InterPro" id="IPR011856">
    <property type="entry name" value="tRNA_endonuc-like_dom_sf"/>
</dbReference>
<dbReference type="GO" id="GO:0005524">
    <property type="term" value="F:ATP binding"/>
    <property type="evidence" value="ECO:0007669"/>
    <property type="project" value="InterPro"/>
</dbReference>
<dbReference type="EMBL" id="CP001635">
    <property type="protein sequence ID" value="ACS21191.1"/>
    <property type="molecule type" value="Genomic_DNA"/>
</dbReference>
<protein>
    <submittedName>
        <fullName evidence="4">SNF2-related protein</fullName>
    </submittedName>
</protein>
<dbReference type="CDD" id="cd18793">
    <property type="entry name" value="SF2_C_SNF"/>
    <property type="match status" value="1"/>
</dbReference>
<dbReference type="Pfam" id="PF00176">
    <property type="entry name" value="SNF2-rel_dom"/>
    <property type="match status" value="1"/>
</dbReference>
<dbReference type="KEGG" id="vap:Vapar_4585"/>
<dbReference type="eggNOG" id="COG0553">
    <property type="taxonomic scope" value="Bacteria"/>
</dbReference>
<keyword evidence="1" id="KW-0378">Hydrolase</keyword>
<dbReference type="Gene3D" id="3.40.1350.10">
    <property type="match status" value="1"/>
</dbReference>
<feature type="domain" description="Helicase C-terminal" evidence="3">
    <location>
        <begin position="960"/>
        <end position="1112"/>
    </location>
</feature>
<dbReference type="Pfam" id="PF04471">
    <property type="entry name" value="Mrr_cat"/>
    <property type="match status" value="1"/>
</dbReference>
<evidence type="ECO:0000313" key="4">
    <source>
        <dbReference type="EMBL" id="ACS21191.1"/>
    </source>
</evidence>
<dbReference type="GO" id="GO:0004386">
    <property type="term" value="F:helicase activity"/>
    <property type="evidence" value="ECO:0007669"/>
    <property type="project" value="UniProtKB-KW"/>
</dbReference>
<organism evidence="4">
    <name type="scientific">Variovorax paradoxus (strain S110)</name>
    <dbReference type="NCBI Taxonomy" id="543728"/>
    <lineage>
        <taxon>Bacteria</taxon>
        <taxon>Pseudomonadati</taxon>
        <taxon>Pseudomonadota</taxon>
        <taxon>Betaproteobacteria</taxon>
        <taxon>Burkholderiales</taxon>
        <taxon>Comamonadaceae</taxon>
        <taxon>Variovorax</taxon>
    </lineage>
</organism>
<dbReference type="GO" id="GO:0009307">
    <property type="term" value="P:DNA restriction-modification system"/>
    <property type="evidence" value="ECO:0007669"/>
    <property type="project" value="InterPro"/>
</dbReference>
<dbReference type="InterPro" id="IPR027417">
    <property type="entry name" value="P-loop_NTPase"/>
</dbReference>
<dbReference type="InterPro" id="IPR001650">
    <property type="entry name" value="Helicase_C-like"/>
</dbReference>
<evidence type="ECO:0000259" key="2">
    <source>
        <dbReference type="PROSITE" id="PS51192"/>
    </source>
</evidence>
<evidence type="ECO:0000259" key="3">
    <source>
        <dbReference type="PROSITE" id="PS51194"/>
    </source>
</evidence>
<dbReference type="PANTHER" id="PTHR10799">
    <property type="entry name" value="SNF2/RAD54 HELICASE FAMILY"/>
    <property type="match status" value="1"/>
</dbReference>
<proteinExistence type="predicted"/>
<dbReference type="InterPro" id="IPR000330">
    <property type="entry name" value="SNF2_N"/>
</dbReference>
<name>C5CL40_VARPS</name>
<dbReference type="HOGENOM" id="CLU_000315_21_6_4"/>
<dbReference type="eggNOG" id="COG1787">
    <property type="taxonomic scope" value="Bacteria"/>
</dbReference>
<dbReference type="SMART" id="SM00487">
    <property type="entry name" value="DEXDc"/>
    <property type="match status" value="1"/>
</dbReference>
<dbReference type="Gene3D" id="3.40.50.300">
    <property type="entry name" value="P-loop containing nucleotide triphosphate hydrolases"/>
    <property type="match status" value="1"/>
</dbReference>
<evidence type="ECO:0000256" key="1">
    <source>
        <dbReference type="ARBA" id="ARBA00022801"/>
    </source>
</evidence>
<dbReference type="GO" id="GO:0003677">
    <property type="term" value="F:DNA binding"/>
    <property type="evidence" value="ECO:0007669"/>
    <property type="project" value="InterPro"/>
</dbReference>
<dbReference type="GO" id="GO:0016787">
    <property type="term" value="F:hydrolase activity"/>
    <property type="evidence" value="ECO:0007669"/>
    <property type="project" value="UniProtKB-KW"/>
</dbReference>
<dbReference type="Gene3D" id="3.40.50.10810">
    <property type="entry name" value="Tandem AAA-ATPase domain"/>
    <property type="match status" value="1"/>
</dbReference>
<dbReference type="InterPro" id="IPR007560">
    <property type="entry name" value="Restrct_endonuc_IV_Mrr"/>
</dbReference>
<dbReference type="GO" id="GO:0004519">
    <property type="term" value="F:endonuclease activity"/>
    <property type="evidence" value="ECO:0007669"/>
    <property type="project" value="InterPro"/>
</dbReference>
<dbReference type="OrthoDB" id="9760715at2"/>
<dbReference type="PROSITE" id="PS51194">
    <property type="entry name" value="HELICASE_CTER"/>
    <property type="match status" value="1"/>
</dbReference>
<dbReference type="SMART" id="SM00490">
    <property type="entry name" value="HELICc"/>
    <property type="match status" value="1"/>
</dbReference>
<gene>
    <name evidence="4" type="ordered locus">Vapar_4585</name>
</gene>
<feature type="domain" description="Helicase ATP-binding" evidence="2">
    <location>
        <begin position="623"/>
        <end position="806"/>
    </location>
</feature>
<dbReference type="PROSITE" id="PS51192">
    <property type="entry name" value="HELICASE_ATP_BIND_1"/>
    <property type="match status" value="1"/>
</dbReference>
<dbReference type="Pfam" id="PF00271">
    <property type="entry name" value="Helicase_C"/>
    <property type="match status" value="1"/>
</dbReference>